<dbReference type="InterPro" id="IPR013708">
    <property type="entry name" value="Shikimate_DH-bd_N"/>
</dbReference>
<dbReference type="Pfam" id="PF08501">
    <property type="entry name" value="Shikimate_dh_N"/>
    <property type="match status" value="1"/>
</dbReference>
<comment type="pathway">
    <text evidence="1">Metabolic intermediate biosynthesis; chorismate biosynthesis; chorismate from D-erythrose 4-phosphate and phosphoenolpyruvate: step 4/7.</text>
</comment>
<keyword evidence="3" id="KW-0057">Aromatic amino acid biosynthesis</keyword>
<dbReference type="GO" id="GO:0009423">
    <property type="term" value="P:chorismate biosynthetic process"/>
    <property type="evidence" value="ECO:0007669"/>
    <property type="project" value="TreeGrafter"/>
</dbReference>
<dbReference type="eggNOG" id="COG0169">
    <property type="taxonomic scope" value="Bacteria"/>
</dbReference>
<keyword evidence="3" id="KW-0028">Amino-acid biosynthesis</keyword>
<evidence type="ECO:0000256" key="2">
    <source>
        <dbReference type="ARBA" id="ARBA00023002"/>
    </source>
</evidence>
<accession>A0A143BIR6</accession>
<dbReference type="GO" id="GO:0009073">
    <property type="term" value="P:aromatic amino acid family biosynthetic process"/>
    <property type="evidence" value="ECO:0007669"/>
    <property type="project" value="UniProtKB-KW"/>
</dbReference>
<reference evidence="6 7" key="1">
    <citation type="journal article" date="2014" name="Proc. Natl. Acad. Sci. U.S.A.">
        <title>Functional type 2 photosynthetic reaction centers found in the rare bacterial phylum Gemmatimonadetes.</title>
        <authorList>
            <person name="Zeng Y."/>
            <person name="Feng F."/>
            <person name="Medova H."/>
            <person name="Dean J."/>
            <person name="Koblizek M."/>
        </authorList>
    </citation>
    <scope>NUCLEOTIDE SEQUENCE [LARGE SCALE GENOMIC DNA]</scope>
    <source>
        <strain evidence="6 7">AP64</strain>
    </source>
</reference>
<dbReference type="InterPro" id="IPR046346">
    <property type="entry name" value="Aminoacid_DH-like_N_sf"/>
</dbReference>
<dbReference type="PANTHER" id="PTHR21089:SF1">
    <property type="entry name" value="BIFUNCTIONAL 3-DEHYDROQUINATE DEHYDRATASE_SHIKIMATE DEHYDROGENASE, CHLOROPLASTIC"/>
    <property type="match status" value="1"/>
</dbReference>
<evidence type="ECO:0000259" key="4">
    <source>
        <dbReference type="Pfam" id="PF08501"/>
    </source>
</evidence>
<gene>
    <name evidence="6" type="ORF">GEMMAAP_09100</name>
</gene>
<dbReference type="AlphaFoldDB" id="A0A143BIR6"/>
<reference evidence="6 7" key="2">
    <citation type="journal article" date="2016" name="Environ. Microbiol. Rep.">
        <title>Metagenomic evidence for the presence of phototrophic Gemmatimonadetes bacteria in diverse environments.</title>
        <authorList>
            <person name="Zeng Y."/>
            <person name="Baumbach J."/>
            <person name="Barbosa E.G."/>
            <person name="Azevedo V."/>
            <person name="Zhang C."/>
            <person name="Koblizek M."/>
        </authorList>
    </citation>
    <scope>NUCLEOTIDE SEQUENCE [LARGE SCALE GENOMIC DNA]</scope>
    <source>
        <strain evidence="6 7">AP64</strain>
    </source>
</reference>
<keyword evidence="7" id="KW-1185">Reference proteome</keyword>
<dbReference type="Gene3D" id="3.40.50.10860">
    <property type="entry name" value="Leucine Dehydrogenase, chain A, domain 1"/>
    <property type="match status" value="1"/>
</dbReference>
<dbReference type="InterPro" id="IPR041121">
    <property type="entry name" value="SDH_C"/>
</dbReference>
<proteinExistence type="predicted"/>
<dbReference type="InterPro" id="IPR036291">
    <property type="entry name" value="NAD(P)-bd_dom_sf"/>
</dbReference>
<organism evidence="6 7">
    <name type="scientific">Gemmatimonas phototrophica</name>
    <dbReference type="NCBI Taxonomy" id="1379270"/>
    <lineage>
        <taxon>Bacteria</taxon>
        <taxon>Pseudomonadati</taxon>
        <taxon>Gemmatimonadota</taxon>
        <taxon>Gemmatimonadia</taxon>
        <taxon>Gemmatimonadales</taxon>
        <taxon>Gemmatimonadaceae</taxon>
        <taxon>Gemmatimonas</taxon>
    </lineage>
</organism>
<dbReference type="Gene3D" id="3.40.50.720">
    <property type="entry name" value="NAD(P)-binding Rossmann-like Domain"/>
    <property type="match status" value="1"/>
</dbReference>
<dbReference type="SUPFAM" id="SSF51735">
    <property type="entry name" value="NAD(P)-binding Rossmann-fold domains"/>
    <property type="match status" value="1"/>
</dbReference>
<dbReference type="Proteomes" id="UP000076404">
    <property type="component" value="Chromosome"/>
</dbReference>
<dbReference type="GO" id="GO:0004764">
    <property type="term" value="F:shikimate 3-dehydrogenase (NADP+) activity"/>
    <property type="evidence" value="ECO:0007669"/>
    <property type="project" value="InterPro"/>
</dbReference>
<dbReference type="RefSeq" id="WP_075071470.1">
    <property type="nucleotide sequence ID" value="NZ_CP011454.1"/>
</dbReference>
<evidence type="ECO:0000256" key="1">
    <source>
        <dbReference type="ARBA" id="ARBA00004871"/>
    </source>
</evidence>
<dbReference type="KEGG" id="gph:GEMMAAP_09100"/>
<evidence type="ECO:0000313" key="6">
    <source>
        <dbReference type="EMBL" id="AMW04946.1"/>
    </source>
</evidence>
<sequence>MRLPRATRPPDGLVLLGQPVAQSLSPLFQNAALRAVGRDLLYTAREVTAVDIPLVLEACLQSNTGGNVTMPHKRVVYEAAAQRTASAERTGAVNTFWWEQQALVGHNTDVDGIKATIRALCAEGIHGDVVVLGAGGAAAAVLVAISELPDAVHGRIHVVARSVHNADVLSSRTGVPAVSQPSSDAVHWSSVQLVINATPLGMRVNDPLPLDVAVLSAQSALFDLVYRREGTALVQAARARGLRAEDGLRMLVEQGASAFECWFNTPAPRGAMWQSLGHAMPPAHEPRA</sequence>
<protein>
    <recommendedName>
        <fullName evidence="8">Shikimate dehydrogenase (NADP(+))</fullName>
    </recommendedName>
</protein>
<dbReference type="GO" id="GO:0005829">
    <property type="term" value="C:cytosol"/>
    <property type="evidence" value="ECO:0007669"/>
    <property type="project" value="TreeGrafter"/>
</dbReference>
<dbReference type="STRING" id="1379270.GEMMAAP_09100"/>
<dbReference type="EMBL" id="CP011454">
    <property type="protein sequence ID" value="AMW04946.1"/>
    <property type="molecule type" value="Genomic_DNA"/>
</dbReference>
<evidence type="ECO:0008006" key="8">
    <source>
        <dbReference type="Google" id="ProtNLM"/>
    </source>
</evidence>
<feature type="domain" description="SDH C-terminal" evidence="5">
    <location>
        <begin position="247"/>
        <end position="276"/>
    </location>
</feature>
<name>A0A143BIR6_9BACT</name>
<dbReference type="OrthoDB" id="9792692at2"/>
<keyword evidence="2" id="KW-0560">Oxidoreductase</keyword>
<dbReference type="PANTHER" id="PTHR21089">
    <property type="entry name" value="SHIKIMATE DEHYDROGENASE"/>
    <property type="match status" value="1"/>
</dbReference>
<evidence type="ECO:0000313" key="7">
    <source>
        <dbReference type="Proteomes" id="UP000076404"/>
    </source>
</evidence>
<dbReference type="GO" id="GO:0019632">
    <property type="term" value="P:shikimate metabolic process"/>
    <property type="evidence" value="ECO:0007669"/>
    <property type="project" value="TreeGrafter"/>
</dbReference>
<evidence type="ECO:0000259" key="5">
    <source>
        <dbReference type="Pfam" id="PF18317"/>
    </source>
</evidence>
<dbReference type="Pfam" id="PF18317">
    <property type="entry name" value="SDH_C"/>
    <property type="match status" value="1"/>
</dbReference>
<dbReference type="GO" id="GO:0050661">
    <property type="term" value="F:NADP binding"/>
    <property type="evidence" value="ECO:0007669"/>
    <property type="project" value="TreeGrafter"/>
</dbReference>
<dbReference type="InterPro" id="IPR022893">
    <property type="entry name" value="Shikimate_DH_fam"/>
</dbReference>
<evidence type="ECO:0000256" key="3">
    <source>
        <dbReference type="ARBA" id="ARBA00023141"/>
    </source>
</evidence>
<dbReference type="SUPFAM" id="SSF53223">
    <property type="entry name" value="Aminoacid dehydrogenase-like, N-terminal domain"/>
    <property type="match status" value="1"/>
</dbReference>
<feature type="domain" description="Shikimate dehydrogenase substrate binding N-terminal" evidence="4">
    <location>
        <begin position="15"/>
        <end position="95"/>
    </location>
</feature>